<keyword evidence="7 9" id="KW-0238">DNA-binding</keyword>
<proteinExistence type="inferred from homology"/>
<dbReference type="Gene3D" id="3.30.1360.40">
    <property type="match status" value="1"/>
</dbReference>
<dbReference type="SUPFAM" id="SSF46785">
    <property type="entry name" value="Winged helix' DNA-binding domain"/>
    <property type="match status" value="1"/>
</dbReference>
<feature type="domain" description="Arginine repressor DNA-binding" evidence="10">
    <location>
        <begin position="4"/>
        <end position="69"/>
    </location>
</feature>
<feature type="domain" description="Arginine repressor C-terminal" evidence="11">
    <location>
        <begin position="85"/>
        <end position="149"/>
    </location>
</feature>
<dbReference type="Pfam" id="PF02863">
    <property type="entry name" value="Arg_repressor_C"/>
    <property type="match status" value="1"/>
</dbReference>
<dbReference type="InterPro" id="IPR020899">
    <property type="entry name" value="Arg_repress_C"/>
</dbReference>
<comment type="similarity">
    <text evidence="3 9">Belongs to the ArgR family.</text>
</comment>
<keyword evidence="6 9" id="KW-0805">Transcription regulation</keyword>
<evidence type="ECO:0000256" key="7">
    <source>
        <dbReference type="ARBA" id="ARBA00023125"/>
    </source>
</evidence>
<evidence type="ECO:0000256" key="8">
    <source>
        <dbReference type="ARBA" id="ARBA00023163"/>
    </source>
</evidence>
<dbReference type="PANTHER" id="PTHR34471">
    <property type="entry name" value="ARGININE REPRESSOR"/>
    <property type="match status" value="1"/>
</dbReference>
<dbReference type="GO" id="GO:0051259">
    <property type="term" value="P:protein complex oligomerization"/>
    <property type="evidence" value="ECO:0007669"/>
    <property type="project" value="InterPro"/>
</dbReference>
<dbReference type="GO" id="GO:0003700">
    <property type="term" value="F:DNA-binding transcription factor activity"/>
    <property type="evidence" value="ECO:0007669"/>
    <property type="project" value="UniProtKB-UniRule"/>
</dbReference>
<keyword evidence="9" id="KW-0028">Amino-acid biosynthesis</keyword>
<dbReference type="EMBL" id="JAINWA010000001">
    <property type="protein sequence ID" value="MCD1653482.1"/>
    <property type="molecule type" value="Genomic_DNA"/>
</dbReference>
<gene>
    <name evidence="9" type="primary">argR</name>
    <name evidence="12" type="ORF">K7J14_02060</name>
</gene>
<comment type="caution">
    <text evidence="12">The sequence shown here is derived from an EMBL/GenBank/DDBJ whole genome shotgun (WGS) entry which is preliminary data.</text>
</comment>
<keyword evidence="9" id="KW-0055">Arginine biosynthesis</keyword>
<dbReference type="PANTHER" id="PTHR34471:SF1">
    <property type="entry name" value="ARGININE REPRESSOR"/>
    <property type="match status" value="1"/>
</dbReference>
<name>A0AAE3EFL4_9SPIR</name>
<dbReference type="GO" id="GO:0006526">
    <property type="term" value="P:L-arginine biosynthetic process"/>
    <property type="evidence" value="ECO:0007669"/>
    <property type="project" value="UniProtKB-KW"/>
</dbReference>
<dbReference type="InterPro" id="IPR036251">
    <property type="entry name" value="Arg_repress_C_sf"/>
</dbReference>
<evidence type="ECO:0000256" key="6">
    <source>
        <dbReference type="ARBA" id="ARBA00023015"/>
    </source>
</evidence>
<dbReference type="GO" id="GO:0034618">
    <property type="term" value="F:arginine binding"/>
    <property type="evidence" value="ECO:0007669"/>
    <property type="project" value="InterPro"/>
</dbReference>
<comment type="function">
    <text evidence="9">Regulates arginine biosynthesis genes.</text>
</comment>
<sequence>MKERLTRLKTIRKLIKTYRIESQEALLGYLSREGFAVTQATLSRDLKLLKVGKISDGHNGYVYTLPGDEERQESEQSVVQDFLRGYISIEYSGNMVVVKTYSGHSDVVAGAIDSMNLEEVLGTISGRDNCVFICLRQGVSGEDFLDTLKLKIPELDE</sequence>
<evidence type="ECO:0000256" key="3">
    <source>
        <dbReference type="ARBA" id="ARBA00008316"/>
    </source>
</evidence>
<dbReference type="InterPro" id="IPR020900">
    <property type="entry name" value="Arg_repress_DNA-bd"/>
</dbReference>
<dbReference type="RefSeq" id="WP_230752510.1">
    <property type="nucleotide sequence ID" value="NZ_JAINWA010000001.1"/>
</dbReference>
<evidence type="ECO:0000313" key="12">
    <source>
        <dbReference type="EMBL" id="MCD1653482.1"/>
    </source>
</evidence>
<evidence type="ECO:0000259" key="10">
    <source>
        <dbReference type="Pfam" id="PF01316"/>
    </source>
</evidence>
<dbReference type="Gene3D" id="1.10.10.10">
    <property type="entry name" value="Winged helix-like DNA-binding domain superfamily/Winged helix DNA-binding domain"/>
    <property type="match status" value="1"/>
</dbReference>
<dbReference type="HAMAP" id="MF_00173">
    <property type="entry name" value="Arg_repressor"/>
    <property type="match status" value="1"/>
</dbReference>
<reference evidence="12" key="1">
    <citation type="submission" date="2021-08" db="EMBL/GenBank/DDBJ databases">
        <title>Comparative analyses of Brucepasteria parasyntrophica and Teretinema zuelzerae.</title>
        <authorList>
            <person name="Song Y."/>
            <person name="Brune A."/>
        </authorList>
    </citation>
    <scope>NUCLEOTIDE SEQUENCE</scope>
    <source>
        <strain evidence="12">DSM 1903</strain>
    </source>
</reference>
<evidence type="ECO:0000256" key="9">
    <source>
        <dbReference type="HAMAP-Rule" id="MF_00173"/>
    </source>
</evidence>
<dbReference type="SUPFAM" id="SSF55252">
    <property type="entry name" value="C-terminal domain of arginine repressor"/>
    <property type="match status" value="1"/>
</dbReference>
<comment type="pathway">
    <text evidence="2 9">Amino-acid biosynthesis; L-arginine biosynthesis [regulation].</text>
</comment>
<organism evidence="12 13">
    <name type="scientific">Teretinema zuelzerae</name>
    <dbReference type="NCBI Taxonomy" id="156"/>
    <lineage>
        <taxon>Bacteria</taxon>
        <taxon>Pseudomonadati</taxon>
        <taxon>Spirochaetota</taxon>
        <taxon>Spirochaetia</taxon>
        <taxon>Spirochaetales</taxon>
        <taxon>Treponemataceae</taxon>
        <taxon>Teretinema</taxon>
    </lineage>
</organism>
<dbReference type="Proteomes" id="UP001198163">
    <property type="component" value="Unassembled WGS sequence"/>
</dbReference>
<evidence type="ECO:0000256" key="4">
    <source>
        <dbReference type="ARBA" id="ARBA00021148"/>
    </source>
</evidence>
<protein>
    <recommendedName>
        <fullName evidence="4 9">Arginine repressor</fullName>
    </recommendedName>
</protein>
<evidence type="ECO:0000313" key="13">
    <source>
        <dbReference type="Proteomes" id="UP001198163"/>
    </source>
</evidence>
<evidence type="ECO:0000259" key="11">
    <source>
        <dbReference type="Pfam" id="PF02863"/>
    </source>
</evidence>
<dbReference type="GO" id="GO:1900079">
    <property type="term" value="P:regulation of arginine biosynthetic process"/>
    <property type="evidence" value="ECO:0007669"/>
    <property type="project" value="UniProtKB-UniRule"/>
</dbReference>
<keyword evidence="13" id="KW-1185">Reference proteome</keyword>
<dbReference type="GO" id="GO:0003677">
    <property type="term" value="F:DNA binding"/>
    <property type="evidence" value="ECO:0007669"/>
    <property type="project" value="UniProtKB-KW"/>
</dbReference>
<dbReference type="InterPro" id="IPR036390">
    <property type="entry name" value="WH_DNA-bd_sf"/>
</dbReference>
<dbReference type="InterPro" id="IPR036388">
    <property type="entry name" value="WH-like_DNA-bd_sf"/>
</dbReference>
<dbReference type="Pfam" id="PF01316">
    <property type="entry name" value="Arg_repressor"/>
    <property type="match status" value="1"/>
</dbReference>
<dbReference type="AlphaFoldDB" id="A0AAE3EFL4"/>
<evidence type="ECO:0000256" key="2">
    <source>
        <dbReference type="ARBA" id="ARBA00005040"/>
    </source>
</evidence>
<evidence type="ECO:0000256" key="1">
    <source>
        <dbReference type="ARBA" id="ARBA00004496"/>
    </source>
</evidence>
<keyword evidence="5 9" id="KW-0963">Cytoplasm</keyword>
<dbReference type="InterPro" id="IPR001669">
    <property type="entry name" value="Arg_repress"/>
</dbReference>
<comment type="subcellular location">
    <subcellularLocation>
        <location evidence="1 9">Cytoplasm</location>
    </subcellularLocation>
</comment>
<accession>A0AAE3EFL4</accession>
<keyword evidence="8 9" id="KW-0804">Transcription</keyword>
<evidence type="ECO:0000256" key="5">
    <source>
        <dbReference type="ARBA" id="ARBA00022490"/>
    </source>
</evidence>
<dbReference type="GO" id="GO:0005737">
    <property type="term" value="C:cytoplasm"/>
    <property type="evidence" value="ECO:0007669"/>
    <property type="project" value="UniProtKB-SubCell"/>
</dbReference>
<dbReference type="PRINTS" id="PR01467">
    <property type="entry name" value="ARGREPRESSOR"/>
</dbReference>
<keyword evidence="9" id="KW-0678">Repressor</keyword>